<accession>A0AAJ5VZZ9</accession>
<dbReference type="AlphaFoldDB" id="A0AAJ5VZZ9"/>
<dbReference type="InterPro" id="IPR011004">
    <property type="entry name" value="Trimer_LpxA-like_sf"/>
</dbReference>
<dbReference type="GO" id="GO:0008374">
    <property type="term" value="F:O-acyltransferase activity"/>
    <property type="evidence" value="ECO:0007669"/>
    <property type="project" value="TreeGrafter"/>
</dbReference>
<organism evidence="3 4">
    <name type="scientific">Candidatus Microbacterium phytovorans</name>
    <dbReference type="NCBI Taxonomy" id="3121374"/>
    <lineage>
        <taxon>Bacteria</taxon>
        <taxon>Bacillati</taxon>
        <taxon>Actinomycetota</taxon>
        <taxon>Actinomycetes</taxon>
        <taxon>Micrococcales</taxon>
        <taxon>Microbacteriaceae</taxon>
        <taxon>Microbacterium</taxon>
    </lineage>
</organism>
<gene>
    <name evidence="3" type="ORF">P0Y48_13065</name>
</gene>
<dbReference type="Gene3D" id="2.160.10.10">
    <property type="entry name" value="Hexapeptide repeat proteins"/>
    <property type="match status" value="1"/>
</dbReference>
<dbReference type="PANTHER" id="PTHR23416:SF23">
    <property type="entry name" value="ACETYLTRANSFERASE C18B11.09C-RELATED"/>
    <property type="match status" value="1"/>
</dbReference>
<dbReference type="SUPFAM" id="SSF51161">
    <property type="entry name" value="Trimeric LpxA-like enzymes"/>
    <property type="match status" value="1"/>
</dbReference>
<protein>
    <submittedName>
        <fullName evidence="3">Acetyltransferase</fullName>
    </submittedName>
</protein>
<dbReference type="Proteomes" id="UP001213972">
    <property type="component" value="Chromosome"/>
</dbReference>
<dbReference type="PANTHER" id="PTHR23416">
    <property type="entry name" value="SIALIC ACID SYNTHASE-RELATED"/>
    <property type="match status" value="1"/>
</dbReference>
<dbReference type="GO" id="GO:0005829">
    <property type="term" value="C:cytosol"/>
    <property type="evidence" value="ECO:0007669"/>
    <property type="project" value="TreeGrafter"/>
</dbReference>
<dbReference type="EMBL" id="CP119321">
    <property type="protein sequence ID" value="WEK13374.1"/>
    <property type="molecule type" value="Genomic_DNA"/>
</dbReference>
<keyword evidence="2" id="KW-0808">Transferase</keyword>
<name>A0AAJ5VZZ9_9MICO</name>
<comment type="similarity">
    <text evidence="1">Belongs to the transferase hexapeptide repeat family.</text>
</comment>
<reference evidence="3" key="1">
    <citation type="submission" date="2023-03" db="EMBL/GenBank/DDBJ databases">
        <title>Andean soil-derived lignocellulolytic bacterial consortium as a source of novel taxa and putative plastic-active enzymes.</title>
        <authorList>
            <person name="Diaz-Garcia L."/>
            <person name="Chuvochina M."/>
            <person name="Feuerriegel G."/>
            <person name="Bunk B."/>
            <person name="Sproer C."/>
            <person name="Streit W.R."/>
            <person name="Rodriguez L.M."/>
            <person name="Overmann J."/>
            <person name="Jimenez D.J."/>
        </authorList>
    </citation>
    <scope>NUCLEOTIDE SEQUENCE</scope>
    <source>
        <strain evidence="3">MAG 4610</strain>
    </source>
</reference>
<dbReference type="InterPro" id="IPR051159">
    <property type="entry name" value="Hexapeptide_acetyltransf"/>
</dbReference>
<evidence type="ECO:0000256" key="1">
    <source>
        <dbReference type="ARBA" id="ARBA00007274"/>
    </source>
</evidence>
<proteinExistence type="inferred from homology"/>
<evidence type="ECO:0000313" key="3">
    <source>
        <dbReference type="EMBL" id="WEK13374.1"/>
    </source>
</evidence>
<evidence type="ECO:0000256" key="2">
    <source>
        <dbReference type="ARBA" id="ARBA00022679"/>
    </source>
</evidence>
<evidence type="ECO:0000313" key="4">
    <source>
        <dbReference type="Proteomes" id="UP001213972"/>
    </source>
</evidence>
<sequence length="188" mass="20630">MSPTRVIDLSLAPGAPEPLRRSKWVTFSWSLVELLLVSNRLQISSSLRAWALRKYGAKIGTGVVMRPRLRVKSPWNLEIGDRCWIGDGVWFHNRDRITVGNDVSISQETYLTTGAHAFRTDMGLITNPIVIEDGVWLTSRCVVLGGAHIGRSAVISPLTVVRGTIPENSIVSAPAPVIVGTRFETGDE</sequence>